<dbReference type="AlphaFoldDB" id="A0A183GJ74"/>
<protein>
    <submittedName>
        <fullName evidence="4">HIG1 domain-containing protein</fullName>
    </submittedName>
</protein>
<dbReference type="WBParaSite" id="HPBE_0002271501-mRNA-1">
    <property type="protein sequence ID" value="HPBE_0002271501-mRNA-1"/>
    <property type="gene ID" value="HPBE_0002271501"/>
</dbReference>
<dbReference type="EMBL" id="UZAH01034277">
    <property type="protein sequence ID" value="VDP34285.1"/>
    <property type="molecule type" value="Genomic_DNA"/>
</dbReference>
<dbReference type="OrthoDB" id="410920at2759"/>
<gene>
    <name evidence="2" type="ORF">HPBE_LOCUS22714</name>
</gene>
<feature type="transmembrane region" description="Helical" evidence="1">
    <location>
        <begin position="49"/>
        <end position="66"/>
    </location>
</feature>
<dbReference type="Proteomes" id="UP000050761">
    <property type="component" value="Unassembled WGS sequence"/>
</dbReference>
<keyword evidence="1" id="KW-0472">Membrane</keyword>
<organism evidence="3 4">
    <name type="scientific">Heligmosomoides polygyrus</name>
    <name type="common">Parasitic roundworm</name>
    <dbReference type="NCBI Taxonomy" id="6339"/>
    <lineage>
        <taxon>Eukaryota</taxon>
        <taxon>Metazoa</taxon>
        <taxon>Ecdysozoa</taxon>
        <taxon>Nematoda</taxon>
        <taxon>Chromadorea</taxon>
        <taxon>Rhabditida</taxon>
        <taxon>Rhabditina</taxon>
        <taxon>Rhabditomorpha</taxon>
        <taxon>Strongyloidea</taxon>
        <taxon>Heligmosomidae</taxon>
        <taxon>Heligmosomoides</taxon>
    </lineage>
</organism>
<feature type="transmembrane region" description="Helical" evidence="1">
    <location>
        <begin position="78"/>
        <end position="101"/>
    </location>
</feature>
<name>A0A183GJ74_HELPZ</name>
<evidence type="ECO:0000256" key="1">
    <source>
        <dbReference type="SAM" id="Phobius"/>
    </source>
</evidence>
<evidence type="ECO:0000313" key="4">
    <source>
        <dbReference type="WBParaSite" id="HPBE_0002271501-mRNA-1"/>
    </source>
</evidence>
<reference evidence="4" key="2">
    <citation type="submission" date="2019-09" db="UniProtKB">
        <authorList>
            <consortium name="WormBaseParasite"/>
        </authorList>
    </citation>
    <scope>IDENTIFICATION</scope>
</reference>
<evidence type="ECO:0000313" key="2">
    <source>
        <dbReference type="EMBL" id="VDP34285.1"/>
    </source>
</evidence>
<keyword evidence="3" id="KW-1185">Reference proteome</keyword>
<evidence type="ECO:0000313" key="3">
    <source>
        <dbReference type="Proteomes" id="UP000050761"/>
    </source>
</evidence>
<accession>A0A3P8DR70</accession>
<accession>A0A183GJ74</accession>
<sequence>MYLLLFISEQSFSEMKRDSPTLKEYAEAQRELGSCMDEFREAVTRSTKFGAAIGVPFGLYVAYRHHGVKLQAFASKSIATWLATTMTFGVVGLMAGTYNCLRVKM</sequence>
<keyword evidence="1" id="KW-1133">Transmembrane helix</keyword>
<proteinExistence type="predicted"/>
<keyword evidence="1" id="KW-0812">Transmembrane</keyword>
<reference evidence="2 3" key="1">
    <citation type="submission" date="2018-11" db="EMBL/GenBank/DDBJ databases">
        <authorList>
            <consortium name="Pathogen Informatics"/>
        </authorList>
    </citation>
    <scope>NUCLEOTIDE SEQUENCE [LARGE SCALE GENOMIC DNA]</scope>
</reference>